<dbReference type="SUPFAM" id="SSF82199">
    <property type="entry name" value="SET domain"/>
    <property type="match status" value="1"/>
</dbReference>
<dbReference type="InterPro" id="IPR050600">
    <property type="entry name" value="SETD3_SETD6_MTase"/>
</dbReference>
<dbReference type="STRING" id="40998.A0A2P8A888"/>
<evidence type="ECO:0000313" key="7">
    <source>
        <dbReference type="Proteomes" id="UP000243723"/>
    </source>
</evidence>
<sequence>MSNGMDTDMADHDQYAENTSRFLEYFKKTQPFFSGKIELADLREHNRGRGVVAKAGIDQDEDLFSISRTGILSVENSTFFKDSRGQQIITDLDDSWLSLILVLIHERENDSSPWHEYLAVLKDTKLDTLMYWTEEELAEFQASAIKDKVGKAGADEAFRTKIVPVVQANSDLFPSASTFSEDDILSLAHWAGSTIMAYAFDIEKQPSAQAQDEEGYVSDEEEEFLPKGMVPMADMLNADADRNNARLFYGEDTVVMRAIKPIQAGEELFNDYGPLPRADLLRRYGYITNTYVKYDVVELSTPFIIETIKSHLPSEDQKKLTDDYLAEIEEALEDKDYWEDAHIISQYTEDDEDPLFPPGLQMLLYRLTATSATKHAKRPEKIEAADREKMVNACLAVYSARFKQYATGVQEDQDLCRRFEDGVIEDTPSNRRKYMAWQVRLGEKQLLEIAMAHLPVYPPKNTNGASIHDTAQDERPAKRTKFSR</sequence>
<dbReference type="GO" id="GO:0016279">
    <property type="term" value="F:protein-lysine N-methyltransferase activity"/>
    <property type="evidence" value="ECO:0007669"/>
    <property type="project" value="TreeGrafter"/>
</dbReference>
<keyword evidence="2 6" id="KW-0808">Transferase</keyword>
<dbReference type="FunFam" id="3.90.1410.10:FF:000007">
    <property type="entry name" value="Ribosomal lysine N-methyltransferase 4"/>
    <property type="match status" value="1"/>
</dbReference>
<protein>
    <submittedName>
        <fullName evidence="6">Ribosomal lysine N-methyltransferase 4</fullName>
    </submittedName>
</protein>
<dbReference type="GO" id="GO:0005634">
    <property type="term" value="C:nucleus"/>
    <property type="evidence" value="ECO:0007669"/>
    <property type="project" value="TreeGrafter"/>
</dbReference>
<evidence type="ECO:0000256" key="3">
    <source>
        <dbReference type="ARBA" id="ARBA00022691"/>
    </source>
</evidence>
<organism evidence="6 7">
    <name type="scientific">Elsinoe australis</name>
    <dbReference type="NCBI Taxonomy" id="40998"/>
    <lineage>
        <taxon>Eukaryota</taxon>
        <taxon>Fungi</taxon>
        <taxon>Dikarya</taxon>
        <taxon>Ascomycota</taxon>
        <taxon>Pezizomycotina</taxon>
        <taxon>Dothideomycetes</taxon>
        <taxon>Dothideomycetidae</taxon>
        <taxon>Myriangiales</taxon>
        <taxon>Elsinoaceae</taxon>
        <taxon>Elsinoe</taxon>
    </lineage>
</organism>
<evidence type="ECO:0000313" key="6">
    <source>
        <dbReference type="EMBL" id="PSK56675.1"/>
    </source>
</evidence>
<evidence type="ECO:0000256" key="2">
    <source>
        <dbReference type="ARBA" id="ARBA00022679"/>
    </source>
</evidence>
<accession>A0A2P8A888</accession>
<dbReference type="OrthoDB" id="341421at2759"/>
<dbReference type="InterPro" id="IPR001214">
    <property type="entry name" value="SET_dom"/>
</dbReference>
<evidence type="ECO:0000256" key="1">
    <source>
        <dbReference type="ARBA" id="ARBA00022603"/>
    </source>
</evidence>
<dbReference type="GO" id="GO:0032259">
    <property type="term" value="P:methylation"/>
    <property type="evidence" value="ECO:0007669"/>
    <property type="project" value="UniProtKB-KW"/>
</dbReference>
<dbReference type="PANTHER" id="PTHR13271:SF34">
    <property type="entry name" value="N-LYSINE METHYLTRANSFERASE SETD6"/>
    <property type="match status" value="1"/>
</dbReference>
<dbReference type="AlphaFoldDB" id="A0A2P8A888"/>
<dbReference type="SUPFAM" id="SSF81822">
    <property type="entry name" value="RuBisCo LSMT C-terminal, substrate-binding domain"/>
    <property type="match status" value="1"/>
</dbReference>
<dbReference type="Proteomes" id="UP000243723">
    <property type="component" value="Unassembled WGS sequence"/>
</dbReference>
<evidence type="ECO:0000259" key="5">
    <source>
        <dbReference type="PROSITE" id="PS50280"/>
    </source>
</evidence>
<dbReference type="InterPro" id="IPR046341">
    <property type="entry name" value="SET_dom_sf"/>
</dbReference>
<evidence type="ECO:0000256" key="4">
    <source>
        <dbReference type="SAM" id="MobiDB-lite"/>
    </source>
</evidence>
<keyword evidence="3" id="KW-0949">S-adenosyl-L-methionine</keyword>
<comment type="caution">
    <text evidence="6">The sequence shown here is derived from an EMBL/GenBank/DDBJ whole genome shotgun (WGS) entry which is preliminary data.</text>
</comment>
<name>A0A2P8A888_9PEZI</name>
<dbReference type="EMBL" id="NHZQ01000060">
    <property type="protein sequence ID" value="PSK56675.1"/>
    <property type="molecule type" value="Genomic_DNA"/>
</dbReference>
<dbReference type="Gene3D" id="3.90.1420.10">
    <property type="entry name" value="Rubisco LSMT, substrate-binding domain"/>
    <property type="match status" value="1"/>
</dbReference>
<dbReference type="Gene3D" id="3.90.1410.10">
    <property type="entry name" value="set domain protein methyltransferase, domain 1"/>
    <property type="match status" value="1"/>
</dbReference>
<gene>
    <name evidence="6" type="ORF">B9Z65_6299</name>
</gene>
<reference evidence="6 7" key="1">
    <citation type="submission" date="2017-05" db="EMBL/GenBank/DDBJ databases">
        <title>Draft genome sequence of Elsinoe australis.</title>
        <authorList>
            <person name="Cheng Q."/>
        </authorList>
    </citation>
    <scope>NUCLEOTIDE SEQUENCE [LARGE SCALE GENOMIC DNA]</scope>
    <source>
        <strain evidence="6 7">NL1</strain>
    </source>
</reference>
<dbReference type="PROSITE" id="PS50280">
    <property type="entry name" value="SET"/>
    <property type="match status" value="1"/>
</dbReference>
<keyword evidence="1 6" id="KW-0489">Methyltransferase</keyword>
<keyword evidence="7" id="KW-1185">Reference proteome</keyword>
<feature type="region of interest" description="Disordered" evidence="4">
    <location>
        <begin position="460"/>
        <end position="484"/>
    </location>
</feature>
<proteinExistence type="predicted"/>
<dbReference type="InterPro" id="IPR036464">
    <property type="entry name" value="Rubisco_LSMT_subst-bd_sf"/>
</dbReference>
<dbReference type="Pfam" id="PF00856">
    <property type="entry name" value="SET"/>
    <property type="match status" value="1"/>
</dbReference>
<dbReference type="PANTHER" id="PTHR13271">
    <property type="entry name" value="UNCHARACTERIZED PUTATIVE METHYLTRANSFERASE"/>
    <property type="match status" value="1"/>
</dbReference>
<feature type="domain" description="SET" evidence="5">
    <location>
        <begin position="35"/>
        <end position="273"/>
    </location>
</feature>